<evidence type="ECO:0000313" key="1">
    <source>
        <dbReference type="EMBL" id="CAK9028466.1"/>
    </source>
</evidence>
<evidence type="ECO:0000313" key="2">
    <source>
        <dbReference type="Proteomes" id="UP001642484"/>
    </source>
</evidence>
<reference evidence="1 2" key="1">
    <citation type="submission" date="2024-02" db="EMBL/GenBank/DDBJ databases">
        <authorList>
            <person name="Chen Y."/>
            <person name="Shah S."/>
            <person name="Dougan E. K."/>
            <person name="Thang M."/>
            <person name="Chan C."/>
        </authorList>
    </citation>
    <scope>NUCLEOTIDE SEQUENCE [LARGE SCALE GENOMIC DNA]</scope>
</reference>
<sequence>MPLQLLWRNYEKSSVVAPSPTREAWAWENDEKTWAACARESRLQKLRSLKCKTYEPKKDTSSSRMLKWQAPVRSAELDVALHVNLAAGAQKSRVAESFGHRAIPRCAIHVWVEAPDGTQLAEARGSVCPKNARSAIHIHWVCRAKSSPHCFGDAWRLLKEQPFPPQAKRPWTIPQALLGILARIGETFGMARVELGAEDQGSQKLIQYYTDLGFSSKMAGKVFGELSMDAPIGSVSAFAPQSWMCALPLDSFNAWPWLWGDAERPSLSSMINLMAAPDTWNWPVQWPGSAEMQIRTSWIDADAKATITAHLRSPMSELVYCRAVCRLKQESIRVIWLGNSGSKPVHACVRGRLLDGSLRSDSCGRNTVAVCVLGAVAAAARWFGTEILELTAMDDGCGKLCKYLQSLGFEQSRDSDSMSTSCRQFAQDYCPKAWRNHLPPDAHLAMLTKLCNS</sequence>
<dbReference type="Proteomes" id="UP001642484">
    <property type="component" value="Unassembled WGS sequence"/>
</dbReference>
<accession>A0ABP0KNN9</accession>
<protein>
    <submittedName>
        <fullName evidence="1">Uncharacterized protein</fullName>
    </submittedName>
</protein>
<dbReference type="EMBL" id="CAXAMN010009369">
    <property type="protein sequence ID" value="CAK9028466.1"/>
    <property type="molecule type" value="Genomic_DNA"/>
</dbReference>
<comment type="caution">
    <text evidence="1">The sequence shown here is derived from an EMBL/GenBank/DDBJ whole genome shotgun (WGS) entry which is preliminary data.</text>
</comment>
<name>A0ABP0KNN9_9DINO</name>
<proteinExistence type="predicted"/>
<organism evidence="1 2">
    <name type="scientific">Durusdinium trenchii</name>
    <dbReference type="NCBI Taxonomy" id="1381693"/>
    <lineage>
        <taxon>Eukaryota</taxon>
        <taxon>Sar</taxon>
        <taxon>Alveolata</taxon>
        <taxon>Dinophyceae</taxon>
        <taxon>Suessiales</taxon>
        <taxon>Symbiodiniaceae</taxon>
        <taxon>Durusdinium</taxon>
    </lineage>
</organism>
<keyword evidence="2" id="KW-1185">Reference proteome</keyword>
<gene>
    <name evidence="1" type="ORF">CCMP2556_LOCUS17118</name>
</gene>